<proteinExistence type="predicted"/>
<feature type="compositionally biased region" description="Basic and acidic residues" evidence="1">
    <location>
        <begin position="250"/>
        <end position="262"/>
    </location>
</feature>
<evidence type="ECO:0000313" key="3">
    <source>
        <dbReference type="EnsemblMetazoa" id="XP_028127961.1"/>
    </source>
</evidence>
<dbReference type="GO" id="GO:0003677">
    <property type="term" value="F:DNA binding"/>
    <property type="evidence" value="ECO:0007669"/>
    <property type="project" value="InterPro"/>
</dbReference>
<feature type="compositionally biased region" description="Polar residues" evidence="1">
    <location>
        <begin position="312"/>
        <end position="330"/>
    </location>
</feature>
<dbReference type="InterPro" id="IPR005818">
    <property type="entry name" value="Histone_H1/H5_H15"/>
</dbReference>
<keyword evidence="4" id="KW-1185">Reference proteome</keyword>
<dbReference type="SUPFAM" id="SSF46785">
    <property type="entry name" value="Winged helix' DNA-binding domain"/>
    <property type="match status" value="1"/>
</dbReference>
<dbReference type="RefSeq" id="XP_028127961.1">
    <property type="nucleotide sequence ID" value="XM_028272160.1"/>
</dbReference>
<dbReference type="GO" id="GO:0000786">
    <property type="term" value="C:nucleosome"/>
    <property type="evidence" value="ECO:0007669"/>
    <property type="project" value="InterPro"/>
</dbReference>
<reference evidence="5" key="1">
    <citation type="submission" date="2025-04" db="UniProtKB">
        <authorList>
            <consortium name="RefSeq"/>
        </authorList>
    </citation>
    <scope>IDENTIFICATION</scope>
    <source>
        <tissue evidence="5">Whole insect</tissue>
    </source>
</reference>
<dbReference type="AlphaFoldDB" id="A0A6P7EYA3"/>
<evidence type="ECO:0000256" key="1">
    <source>
        <dbReference type="SAM" id="MobiDB-lite"/>
    </source>
</evidence>
<dbReference type="GeneID" id="114324356"/>
<feature type="compositionally biased region" description="Basic residues" evidence="1">
    <location>
        <begin position="297"/>
        <end position="308"/>
    </location>
</feature>
<dbReference type="KEGG" id="dvv:114324356"/>
<dbReference type="InParanoid" id="A0A6P7EYA3"/>
<accession>A0A6P7EYA3</accession>
<evidence type="ECO:0000313" key="5">
    <source>
        <dbReference type="RefSeq" id="XP_028127961.1"/>
    </source>
</evidence>
<dbReference type="Gene3D" id="1.10.10.10">
    <property type="entry name" value="Winged helix-like DNA-binding domain superfamily/Winged helix DNA-binding domain"/>
    <property type="match status" value="1"/>
</dbReference>
<gene>
    <name evidence="5" type="primary">LOC114324356</name>
</gene>
<feature type="compositionally biased region" description="Basic and acidic residues" evidence="1">
    <location>
        <begin position="274"/>
        <end position="296"/>
    </location>
</feature>
<organism evidence="5">
    <name type="scientific">Diabrotica virgifera virgifera</name>
    <name type="common">western corn rootworm</name>
    <dbReference type="NCBI Taxonomy" id="50390"/>
    <lineage>
        <taxon>Eukaryota</taxon>
        <taxon>Metazoa</taxon>
        <taxon>Ecdysozoa</taxon>
        <taxon>Arthropoda</taxon>
        <taxon>Hexapoda</taxon>
        <taxon>Insecta</taxon>
        <taxon>Pterygota</taxon>
        <taxon>Neoptera</taxon>
        <taxon>Endopterygota</taxon>
        <taxon>Coleoptera</taxon>
        <taxon>Polyphaga</taxon>
        <taxon>Cucujiformia</taxon>
        <taxon>Chrysomeloidea</taxon>
        <taxon>Chrysomelidae</taxon>
        <taxon>Galerucinae</taxon>
        <taxon>Diabroticina</taxon>
        <taxon>Diabroticites</taxon>
        <taxon>Diabrotica</taxon>
    </lineage>
</organism>
<feature type="domain" description="H15" evidence="2">
    <location>
        <begin position="24"/>
        <end position="98"/>
    </location>
</feature>
<dbReference type="Pfam" id="PF00538">
    <property type="entry name" value="Linker_histone"/>
    <property type="match status" value="1"/>
</dbReference>
<evidence type="ECO:0000259" key="2">
    <source>
        <dbReference type="PROSITE" id="PS51504"/>
    </source>
</evidence>
<evidence type="ECO:0000313" key="4">
    <source>
        <dbReference type="Proteomes" id="UP001652700"/>
    </source>
</evidence>
<feature type="region of interest" description="Disordered" evidence="1">
    <location>
        <begin position="243"/>
        <end position="330"/>
    </location>
</feature>
<reference evidence="3" key="2">
    <citation type="submission" date="2025-05" db="UniProtKB">
        <authorList>
            <consortium name="EnsemblMetazoa"/>
        </authorList>
    </citation>
    <scope>IDENTIFICATION</scope>
</reference>
<dbReference type="OrthoDB" id="6754815at2759"/>
<dbReference type="GO" id="GO:0006334">
    <property type="term" value="P:nucleosome assembly"/>
    <property type="evidence" value="ECO:0007669"/>
    <property type="project" value="InterPro"/>
</dbReference>
<dbReference type="Proteomes" id="UP001652700">
    <property type="component" value="Unplaced"/>
</dbReference>
<dbReference type="PROSITE" id="PS51504">
    <property type="entry name" value="H15"/>
    <property type="match status" value="1"/>
</dbReference>
<dbReference type="InterPro" id="IPR036390">
    <property type="entry name" value="WH_DNA-bd_sf"/>
</dbReference>
<dbReference type="EnsemblMetazoa" id="XM_028272160.2">
    <property type="protein sequence ID" value="XP_028127961.1"/>
    <property type="gene ID" value="LOC114324356"/>
</dbReference>
<feature type="compositionally biased region" description="Low complexity" evidence="1">
    <location>
        <begin position="263"/>
        <end position="273"/>
    </location>
</feature>
<protein>
    <submittedName>
        <fullName evidence="5">Peptidyl-prolyl cis-trans isomerase G-like</fullName>
    </submittedName>
</protein>
<name>A0A6P7EYA3_DIAVI</name>
<dbReference type="InterPro" id="IPR036388">
    <property type="entry name" value="WH-like_DNA-bd_sf"/>
</dbReference>
<sequence length="330" mass="37940">MGSSQSKFKPGPHDCWHKMKVTGSQPKYLQCALQAIKDLHESTGSSQGRIIDYIQGVINAKQIRPRPRNVAMQIKRALKYAAQNGMVNHRGGRYVLALSDKDFAIFKGLRPKDPIKVNVKPKKIVKTPKKSKRRHSKYTKKYKKYSRLAYDDSLEDARIKSRKRRRDYEDDFYSDLDSLSSFSDDEEPTRKKSKKSLNNLVKCRSKEYDNCIKKETDLVVKKTESNKCTKNIVNTNVVNSKEGNNTVKKVSKEELKKTESKKNTTNKIETTSTESKKEDDSKKNENENKPDVEVKKRKERKKRTKKKVATANTEGENTVKNVPDTTSDTK</sequence>